<dbReference type="GO" id="GO:0015562">
    <property type="term" value="F:efflux transmembrane transporter activity"/>
    <property type="evidence" value="ECO:0007669"/>
    <property type="project" value="InterPro"/>
</dbReference>
<dbReference type="EMBL" id="CP165647">
    <property type="protein sequence ID" value="XDU62531.1"/>
    <property type="molecule type" value="Genomic_DNA"/>
</dbReference>
<evidence type="ECO:0000256" key="8">
    <source>
        <dbReference type="SAM" id="Coils"/>
    </source>
</evidence>
<comment type="subcellular location">
    <subcellularLocation>
        <location evidence="1">Cell outer membrane</location>
    </subcellularLocation>
</comment>
<dbReference type="Gene3D" id="1.20.1600.10">
    <property type="entry name" value="Outer membrane efflux proteins (OEP)"/>
    <property type="match status" value="1"/>
</dbReference>
<feature type="coiled-coil region" evidence="8">
    <location>
        <begin position="183"/>
        <end position="210"/>
    </location>
</feature>
<dbReference type="AlphaFoldDB" id="A0AB39V4D7"/>
<evidence type="ECO:0000256" key="7">
    <source>
        <dbReference type="ARBA" id="ARBA00023237"/>
    </source>
</evidence>
<protein>
    <submittedName>
        <fullName evidence="10">TolC family protein</fullName>
    </submittedName>
</protein>
<evidence type="ECO:0000256" key="4">
    <source>
        <dbReference type="ARBA" id="ARBA00022452"/>
    </source>
</evidence>
<evidence type="ECO:0000313" key="10">
    <source>
        <dbReference type="EMBL" id="XDU62531.1"/>
    </source>
</evidence>
<dbReference type="Pfam" id="PF02321">
    <property type="entry name" value="OEP"/>
    <property type="match status" value="2"/>
</dbReference>
<dbReference type="PANTHER" id="PTHR30026">
    <property type="entry name" value="OUTER MEMBRANE PROTEIN TOLC"/>
    <property type="match status" value="1"/>
</dbReference>
<evidence type="ECO:0000256" key="5">
    <source>
        <dbReference type="ARBA" id="ARBA00022692"/>
    </source>
</evidence>
<feature type="chain" id="PRO_5044192738" evidence="9">
    <location>
        <begin position="24"/>
        <end position="428"/>
    </location>
</feature>
<keyword evidence="4" id="KW-1134">Transmembrane beta strand</keyword>
<keyword evidence="3" id="KW-0813">Transport</keyword>
<feature type="signal peptide" evidence="9">
    <location>
        <begin position="1"/>
        <end position="23"/>
    </location>
</feature>
<dbReference type="GO" id="GO:0015288">
    <property type="term" value="F:porin activity"/>
    <property type="evidence" value="ECO:0007669"/>
    <property type="project" value="TreeGrafter"/>
</dbReference>
<dbReference type="SUPFAM" id="SSF56954">
    <property type="entry name" value="Outer membrane efflux proteins (OEP)"/>
    <property type="match status" value="1"/>
</dbReference>
<gene>
    <name evidence="10" type="ORF">AB8B28_01260</name>
</gene>
<dbReference type="RefSeq" id="WP_369716325.1">
    <property type="nucleotide sequence ID" value="NZ_CP165647.1"/>
</dbReference>
<feature type="coiled-coil region" evidence="8">
    <location>
        <begin position="357"/>
        <end position="384"/>
    </location>
</feature>
<dbReference type="InterPro" id="IPR003423">
    <property type="entry name" value="OMP_efflux"/>
</dbReference>
<name>A0AB39V4D7_9FUSO</name>
<dbReference type="GO" id="GO:1990281">
    <property type="term" value="C:efflux pump complex"/>
    <property type="evidence" value="ECO:0007669"/>
    <property type="project" value="TreeGrafter"/>
</dbReference>
<keyword evidence="6" id="KW-0472">Membrane</keyword>
<keyword evidence="8" id="KW-0175">Coiled coil</keyword>
<evidence type="ECO:0000256" key="1">
    <source>
        <dbReference type="ARBA" id="ARBA00004442"/>
    </source>
</evidence>
<feature type="coiled-coil region" evidence="8">
    <location>
        <begin position="240"/>
        <end position="267"/>
    </location>
</feature>
<proteinExistence type="inferred from homology"/>
<accession>A0AB39V4D7</accession>
<evidence type="ECO:0000256" key="3">
    <source>
        <dbReference type="ARBA" id="ARBA00022448"/>
    </source>
</evidence>
<evidence type="ECO:0000256" key="6">
    <source>
        <dbReference type="ARBA" id="ARBA00023136"/>
    </source>
</evidence>
<dbReference type="GO" id="GO:0009279">
    <property type="term" value="C:cell outer membrane"/>
    <property type="evidence" value="ECO:0007669"/>
    <property type="project" value="UniProtKB-SubCell"/>
</dbReference>
<evidence type="ECO:0000256" key="2">
    <source>
        <dbReference type="ARBA" id="ARBA00007613"/>
    </source>
</evidence>
<evidence type="ECO:0000256" key="9">
    <source>
        <dbReference type="SAM" id="SignalP"/>
    </source>
</evidence>
<organism evidence="10">
    <name type="scientific">Leptotrichia alba</name>
    <dbReference type="NCBI Taxonomy" id="3239304"/>
    <lineage>
        <taxon>Bacteria</taxon>
        <taxon>Fusobacteriati</taxon>
        <taxon>Fusobacteriota</taxon>
        <taxon>Fusobacteriia</taxon>
        <taxon>Fusobacteriales</taxon>
        <taxon>Leptotrichiaceae</taxon>
        <taxon>Leptotrichia</taxon>
    </lineage>
</organism>
<keyword evidence="5" id="KW-0812">Transmembrane</keyword>
<dbReference type="InterPro" id="IPR051906">
    <property type="entry name" value="TolC-like"/>
</dbReference>
<dbReference type="KEGG" id="lala:AB8B28_01260"/>
<keyword evidence="9" id="KW-0732">Signal</keyword>
<reference evidence="10" key="1">
    <citation type="submission" date="2024-07" db="EMBL/GenBank/DDBJ databases">
        <authorList>
            <person name="Li X.-J."/>
            <person name="Wang X."/>
        </authorList>
    </citation>
    <scope>NUCLEOTIDE SEQUENCE</scope>
    <source>
        <strain evidence="10">HSP-536</strain>
    </source>
</reference>
<keyword evidence="7" id="KW-0998">Cell outer membrane</keyword>
<dbReference type="PANTHER" id="PTHR30026:SF20">
    <property type="entry name" value="OUTER MEMBRANE PROTEIN TOLC"/>
    <property type="match status" value="1"/>
</dbReference>
<comment type="similarity">
    <text evidence="2">Belongs to the outer membrane factor (OMF) (TC 1.B.17) family.</text>
</comment>
<sequence length="428" mass="49003">MKKNRIKLLTALLLLLSVISSFAQKITIQEAAEMAVKNNKDIKVGMLEVEQGQIDVDRSWKKQFFTVSYNVSANAHFKDILTKDVLTKTGESYQHYVSLSQPIYTGGKLKLGNEISKDNLKLAELKLDKTKKDTILSTVQAYIDVYDAISTLGVLQKSKEALDENYKIQTEKYNLRMVTKPEYREAERGVKDMEAQIVQQQGNIEIAKESLGILIGIPDSKNIEIVPFGVEDNFTKTVDLKKDLEKLQTLNTEYKIAQKQIDITKKNVKLEKASFMPTINGTINYGALSAKNKPKKLFNTKEFTSVAGVTFSWDIFDWGRKKDNVKYAEKTQEISEVKSEQTLDLVKANMRKTYYKLQALEKSLEALKLAVEKAEETYELEKERYKYNLITMNNLLDAEAKLRLSRVNYANTKLKYYYLVSQYGAFLD</sequence>